<gene>
    <name evidence="2" type="ORF">GCM10009560_52730</name>
</gene>
<dbReference type="InterPro" id="IPR013096">
    <property type="entry name" value="Cupin_2"/>
</dbReference>
<proteinExistence type="predicted"/>
<protein>
    <recommendedName>
        <fullName evidence="1">Cupin type-2 domain-containing protein</fullName>
    </recommendedName>
</protein>
<comment type="caution">
    <text evidence="2">The sequence shown here is derived from an EMBL/GenBank/DDBJ whole genome shotgun (WGS) entry which is preliminary data.</text>
</comment>
<dbReference type="RefSeq" id="WP_343952720.1">
    <property type="nucleotide sequence ID" value="NZ_BAAAHQ010000028.1"/>
</dbReference>
<evidence type="ECO:0000259" key="1">
    <source>
        <dbReference type="Pfam" id="PF07883"/>
    </source>
</evidence>
<evidence type="ECO:0000313" key="3">
    <source>
        <dbReference type="Proteomes" id="UP001501578"/>
    </source>
</evidence>
<evidence type="ECO:0000313" key="2">
    <source>
        <dbReference type="EMBL" id="GAA0941024.1"/>
    </source>
</evidence>
<dbReference type="InterPro" id="IPR011051">
    <property type="entry name" value="RmlC_Cupin_sf"/>
</dbReference>
<name>A0ABN1QDD2_9ACTN</name>
<dbReference type="InterPro" id="IPR014710">
    <property type="entry name" value="RmlC-like_jellyroll"/>
</dbReference>
<dbReference type="EMBL" id="BAAAHQ010000028">
    <property type="protein sequence ID" value="GAA0941024.1"/>
    <property type="molecule type" value="Genomic_DNA"/>
</dbReference>
<dbReference type="Pfam" id="PF07883">
    <property type="entry name" value="Cupin_2"/>
    <property type="match status" value="1"/>
</dbReference>
<organism evidence="2 3">
    <name type="scientific">Nonomuraea longicatena</name>
    <dbReference type="NCBI Taxonomy" id="83682"/>
    <lineage>
        <taxon>Bacteria</taxon>
        <taxon>Bacillati</taxon>
        <taxon>Actinomycetota</taxon>
        <taxon>Actinomycetes</taxon>
        <taxon>Streptosporangiales</taxon>
        <taxon>Streptosporangiaceae</taxon>
        <taxon>Nonomuraea</taxon>
    </lineage>
</organism>
<sequence>MTLVRNADTRDTETPNAVMTTLASPTVGGAERSLWRVEAEPQAEGPQHAFDVEQIWTWLDGAATVELGDESLVVTRGDTVIMPAGVLRRILAGDRGYTAVVTASPEARAFGADGREYGVPAWIS</sequence>
<reference evidence="2 3" key="1">
    <citation type="journal article" date="2019" name="Int. J. Syst. Evol. Microbiol.">
        <title>The Global Catalogue of Microorganisms (GCM) 10K type strain sequencing project: providing services to taxonomists for standard genome sequencing and annotation.</title>
        <authorList>
            <consortium name="The Broad Institute Genomics Platform"/>
            <consortium name="The Broad Institute Genome Sequencing Center for Infectious Disease"/>
            <person name="Wu L."/>
            <person name="Ma J."/>
        </authorList>
    </citation>
    <scope>NUCLEOTIDE SEQUENCE [LARGE SCALE GENOMIC DNA]</scope>
    <source>
        <strain evidence="2 3">JCM 11136</strain>
    </source>
</reference>
<keyword evidence="3" id="KW-1185">Reference proteome</keyword>
<dbReference type="Proteomes" id="UP001501578">
    <property type="component" value="Unassembled WGS sequence"/>
</dbReference>
<feature type="domain" description="Cupin type-2" evidence="1">
    <location>
        <begin position="36"/>
        <end position="89"/>
    </location>
</feature>
<accession>A0ABN1QDD2</accession>
<dbReference type="Gene3D" id="2.60.120.10">
    <property type="entry name" value="Jelly Rolls"/>
    <property type="match status" value="1"/>
</dbReference>
<dbReference type="SUPFAM" id="SSF51182">
    <property type="entry name" value="RmlC-like cupins"/>
    <property type="match status" value="1"/>
</dbReference>